<name>A0A7S0YHC5_9CHLO</name>
<feature type="domain" description="Protein kinase" evidence="9">
    <location>
        <begin position="26"/>
        <end position="286"/>
    </location>
</feature>
<evidence type="ECO:0000256" key="8">
    <source>
        <dbReference type="SAM" id="Phobius"/>
    </source>
</evidence>
<evidence type="ECO:0000256" key="5">
    <source>
        <dbReference type="PROSITE-ProRule" id="PRU10141"/>
    </source>
</evidence>
<keyword evidence="1" id="KW-0808">Transferase</keyword>
<feature type="transmembrane region" description="Helical" evidence="8">
    <location>
        <begin position="356"/>
        <end position="378"/>
    </location>
</feature>
<keyword evidence="4 5" id="KW-0067">ATP-binding</keyword>
<keyword evidence="8" id="KW-1133">Transmembrane helix</keyword>
<evidence type="ECO:0000256" key="4">
    <source>
        <dbReference type="ARBA" id="ARBA00022840"/>
    </source>
</evidence>
<dbReference type="EMBL" id="HBFM01018883">
    <property type="protein sequence ID" value="CAD8776208.1"/>
    <property type="molecule type" value="Transcribed_RNA"/>
</dbReference>
<keyword evidence="8" id="KW-0472">Membrane</keyword>
<comment type="similarity">
    <text evidence="6">Belongs to the protein kinase superfamily.</text>
</comment>
<keyword evidence="8" id="KW-0812">Transmembrane</keyword>
<dbReference type="Gene3D" id="1.10.510.10">
    <property type="entry name" value="Transferase(Phosphotransferase) domain 1"/>
    <property type="match status" value="1"/>
</dbReference>
<dbReference type="SMART" id="SM00220">
    <property type="entry name" value="S_TKc"/>
    <property type="match status" value="1"/>
</dbReference>
<keyword evidence="3" id="KW-0418">Kinase</keyword>
<evidence type="ECO:0000256" key="6">
    <source>
        <dbReference type="RuleBase" id="RU000304"/>
    </source>
</evidence>
<evidence type="ECO:0000256" key="2">
    <source>
        <dbReference type="ARBA" id="ARBA00022741"/>
    </source>
</evidence>
<feature type="compositionally biased region" description="Acidic residues" evidence="7">
    <location>
        <begin position="310"/>
        <end position="319"/>
    </location>
</feature>
<evidence type="ECO:0000259" key="9">
    <source>
        <dbReference type="PROSITE" id="PS50011"/>
    </source>
</evidence>
<gene>
    <name evidence="10" type="ORF">PPAR00522_LOCUS12280</name>
</gene>
<dbReference type="GO" id="GO:0004674">
    <property type="term" value="F:protein serine/threonine kinase activity"/>
    <property type="evidence" value="ECO:0007669"/>
    <property type="project" value="UniProtKB-KW"/>
</dbReference>
<keyword evidence="2 5" id="KW-0547">Nucleotide-binding</keyword>
<dbReference type="PROSITE" id="PS00108">
    <property type="entry name" value="PROTEIN_KINASE_ST"/>
    <property type="match status" value="1"/>
</dbReference>
<dbReference type="CDD" id="cd05117">
    <property type="entry name" value="STKc_CAMK"/>
    <property type="match status" value="1"/>
</dbReference>
<dbReference type="FunFam" id="1.10.510.10:FF:000571">
    <property type="entry name" value="Maternal embryonic leucine zipper kinase"/>
    <property type="match status" value="1"/>
</dbReference>
<evidence type="ECO:0000256" key="3">
    <source>
        <dbReference type="ARBA" id="ARBA00022777"/>
    </source>
</evidence>
<dbReference type="InterPro" id="IPR017441">
    <property type="entry name" value="Protein_kinase_ATP_BS"/>
</dbReference>
<dbReference type="InterPro" id="IPR000719">
    <property type="entry name" value="Prot_kinase_dom"/>
</dbReference>
<proteinExistence type="inferred from homology"/>
<dbReference type="PROSITE" id="PS00107">
    <property type="entry name" value="PROTEIN_KINASE_ATP"/>
    <property type="match status" value="1"/>
</dbReference>
<evidence type="ECO:0000313" key="10">
    <source>
        <dbReference type="EMBL" id="CAD8776208.1"/>
    </source>
</evidence>
<dbReference type="SUPFAM" id="SSF56112">
    <property type="entry name" value="Protein kinase-like (PK-like)"/>
    <property type="match status" value="1"/>
</dbReference>
<evidence type="ECO:0000256" key="7">
    <source>
        <dbReference type="SAM" id="MobiDB-lite"/>
    </source>
</evidence>
<dbReference type="AlphaFoldDB" id="A0A7S0YHC5"/>
<feature type="region of interest" description="Disordered" evidence="7">
    <location>
        <begin position="300"/>
        <end position="321"/>
    </location>
</feature>
<dbReference type="Pfam" id="PF00069">
    <property type="entry name" value="Pkinase"/>
    <property type="match status" value="1"/>
</dbReference>
<accession>A0A7S0YHC5</accession>
<reference evidence="10" key="1">
    <citation type="submission" date="2021-01" db="EMBL/GenBank/DDBJ databases">
        <authorList>
            <person name="Corre E."/>
            <person name="Pelletier E."/>
            <person name="Niang G."/>
            <person name="Scheremetjew M."/>
            <person name="Finn R."/>
            <person name="Kale V."/>
            <person name="Holt S."/>
            <person name="Cochrane G."/>
            <person name="Meng A."/>
            <person name="Brown T."/>
            <person name="Cohen L."/>
        </authorList>
    </citation>
    <scope>NUCLEOTIDE SEQUENCE</scope>
    <source>
        <strain evidence="10">SAG 63-3</strain>
    </source>
</reference>
<dbReference type="GO" id="GO:0005524">
    <property type="term" value="F:ATP binding"/>
    <property type="evidence" value="ECO:0007669"/>
    <property type="project" value="UniProtKB-UniRule"/>
</dbReference>
<dbReference type="InterPro" id="IPR011009">
    <property type="entry name" value="Kinase-like_dom_sf"/>
</dbReference>
<organism evidence="10">
    <name type="scientific">Polytomella parva</name>
    <dbReference type="NCBI Taxonomy" id="51329"/>
    <lineage>
        <taxon>Eukaryota</taxon>
        <taxon>Viridiplantae</taxon>
        <taxon>Chlorophyta</taxon>
        <taxon>core chlorophytes</taxon>
        <taxon>Chlorophyceae</taxon>
        <taxon>CS clade</taxon>
        <taxon>Chlamydomonadales</taxon>
        <taxon>Chlamydomonadaceae</taxon>
        <taxon>Polytomella</taxon>
    </lineage>
</organism>
<evidence type="ECO:0000256" key="1">
    <source>
        <dbReference type="ARBA" id="ARBA00022679"/>
    </source>
</evidence>
<feature type="binding site" evidence="5">
    <location>
        <position position="55"/>
    </location>
    <ligand>
        <name>ATP</name>
        <dbReference type="ChEBI" id="CHEBI:30616"/>
    </ligand>
</feature>
<dbReference type="PROSITE" id="PS50011">
    <property type="entry name" value="PROTEIN_KINASE_DOM"/>
    <property type="match status" value="1"/>
</dbReference>
<dbReference type="InterPro" id="IPR008271">
    <property type="entry name" value="Ser/Thr_kinase_AS"/>
</dbReference>
<dbReference type="PANTHER" id="PTHR24347">
    <property type="entry name" value="SERINE/THREONINE-PROTEIN KINASE"/>
    <property type="match status" value="1"/>
</dbReference>
<dbReference type="FunFam" id="3.30.200.20:FF:000042">
    <property type="entry name" value="Aurora kinase A"/>
    <property type="match status" value="1"/>
</dbReference>
<protein>
    <recommendedName>
        <fullName evidence="9">Protein kinase domain-containing protein</fullName>
    </recommendedName>
</protein>
<sequence length="420" mass="46807">MTSESIHTRKAQVYTNATVQGFLERYEVGETVGVGGFAVVKKGKDKETGEPVAIKVVDKSRYASGDNSLEREIQVLIKVDHPNCIKLYDVYVTPRKVYLVTELVMGGELLDRVTERGNYPEKIASSIIRQILSGVAYLHKQGIVHRDLKLENMIMMNDNDDAPIKIADFGLSKFFSPETVLSTMCGSPQYVAPEVLGVGDGLKEYSPAVDMWSVGVILFILLSGYSPFDDDNDAVLFEKIKKGNYDADDPIWDNISLEAKHVVARLLTVDSSKRLTAEEALAHPWVQGVYFRDDDEASRTPAGAISSVAPEEEEEEEDPQLQLQNTMDKMRNLQVRRDSLRKVEAQPMSAQQQQKAAAAAAAAAAVAVFTYALSTATLSKMYGYEMQYILAVWYVVKTDKPKKSQIIDFMLRSRKTLSRI</sequence>
<keyword evidence="6" id="KW-0723">Serine/threonine-protein kinase</keyword>